<reference evidence="1 2" key="1">
    <citation type="journal article" date="2017" name="Syst. Appl. Microbiol.">
        <title>Pseudomonas caspiana sp. nov., a citrus pathogen in the Pseudomonas syringae phylogenetic group.</title>
        <authorList>
            <person name="Busquets A."/>
            <person name="Gomila M."/>
            <person name="Beiki F."/>
            <person name="Mulet M."/>
            <person name="Rahimian H."/>
            <person name="Garcia-Valdes E."/>
            <person name="Lalucat J."/>
        </authorList>
    </citation>
    <scope>NUCLEOTIDE SEQUENCE [LARGE SCALE GENOMIC DNA]</scope>
    <source>
        <strain evidence="1 2">FBF102</strain>
    </source>
</reference>
<dbReference type="InterPro" id="IPR025543">
    <property type="entry name" value="Dodecin-like"/>
</dbReference>
<dbReference type="SUPFAM" id="SSF89807">
    <property type="entry name" value="Dodecin-like"/>
    <property type="match status" value="1"/>
</dbReference>
<sequence length="71" mass="7939">MTDHHTYKKIELVGSSTTTIEDAINNALAEASKSIKHLEWFEVAETRGHIEDGKVAHYQVTLKVGFRIANS</sequence>
<protein>
    <submittedName>
        <fullName evidence="1">Dodecin flavoprotein</fullName>
    </submittedName>
</protein>
<dbReference type="RefSeq" id="WP_087269534.1">
    <property type="nucleotide sequence ID" value="NZ_CP167995.1"/>
</dbReference>
<dbReference type="OrthoDB" id="9805889at2"/>
<dbReference type="NCBIfam" id="NF043052">
    <property type="entry name" value="DodecBact"/>
    <property type="match status" value="1"/>
</dbReference>
<dbReference type="InterPro" id="IPR036694">
    <property type="entry name" value="Dodecin-like_sf"/>
</dbReference>
<dbReference type="Gene3D" id="3.30.1660.10">
    <property type="entry name" value="Flavin-binding protein dodecin"/>
    <property type="match status" value="1"/>
</dbReference>
<evidence type="ECO:0000313" key="1">
    <source>
        <dbReference type="EMBL" id="OUM72910.1"/>
    </source>
</evidence>
<proteinExistence type="predicted"/>
<gene>
    <name evidence="1" type="ORF">AUC60_16130</name>
</gene>
<dbReference type="AlphaFoldDB" id="A0A1Y3NZA7"/>
<dbReference type="EMBL" id="LOHF01000013">
    <property type="protein sequence ID" value="OUM72910.1"/>
    <property type="molecule type" value="Genomic_DNA"/>
</dbReference>
<dbReference type="InterPro" id="IPR050049">
    <property type="entry name" value="Dodecin_bact"/>
</dbReference>
<name>A0A1Y3NZA7_9PSED</name>
<dbReference type="Pfam" id="PF07311">
    <property type="entry name" value="Dodecin"/>
    <property type="match status" value="1"/>
</dbReference>
<evidence type="ECO:0000313" key="2">
    <source>
        <dbReference type="Proteomes" id="UP000195440"/>
    </source>
</evidence>
<accession>A0A1Y3NZA7</accession>
<dbReference type="PANTHER" id="PTHR39324:SF1">
    <property type="entry name" value="CALCIUM DODECIN"/>
    <property type="match status" value="1"/>
</dbReference>
<keyword evidence="2" id="KW-1185">Reference proteome</keyword>
<dbReference type="PANTHER" id="PTHR39324">
    <property type="entry name" value="CALCIUM DODECIN"/>
    <property type="match status" value="1"/>
</dbReference>
<comment type="caution">
    <text evidence="1">The sequence shown here is derived from an EMBL/GenBank/DDBJ whole genome shotgun (WGS) entry which is preliminary data.</text>
</comment>
<dbReference type="InterPro" id="IPR009923">
    <property type="entry name" value="Dodecin"/>
</dbReference>
<dbReference type="Proteomes" id="UP000195440">
    <property type="component" value="Unassembled WGS sequence"/>
</dbReference>
<organism evidence="1 2">
    <name type="scientific">Pseudomonas caspiana</name>
    <dbReference type="NCBI Taxonomy" id="1451454"/>
    <lineage>
        <taxon>Bacteria</taxon>
        <taxon>Pseudomonadati</taxon>
        <taxon>Pseudomonadota</taxon>
        <taxon>Gammaproteobacteria</taxon>
        <taxon>Pseudomonadales</taxon>
        <taxon>Pseudomonadaceae</taxon>
        <taxon>Pseudomonas</taxon>
    </lineage>
</organism>